<protein>
    <submittedName>
        <fullName evidence="2">Uncharacterized protein</fullName>
    </submittedName>
</protein>
<feature type="coiled-coil region" evidence="1">
    <location>
        <begin position="12"/>
        <end position="46"/>
    </location>
</feature>
<proteinExistence type="predicted"/>
<keyword evidence="1" id="KW-0175">Coiled coil</keyword>
<evidence type="ECO:0000313" key="3">
    <source>
        <dbReference type="Proteomes" id="UP001358193"/>
    </source>
</evidence>
<evidence type="ECO:0000256" key="1">
    <source>
        <dbReference type="SAM" id="Coils"/>
    </source>
</evidence>
<sequence length="118" mass="13993">MEIDDITYDIDNIDIEEEMENMDIEEEMEQEEAEREEIEAAEAAEQWLKMSNKINTKNLSADLMKDEIDRTHYSIKYNNAKCTVVVLYRFNDNEYLFNIIEKNGNSSTKKLKLSDIRQ</sequence>
<dbReference type="EMBL" id="OR769223">
    <property type="protein sequence ID" value="WQJ53675.1"/>
    <property type="molecule type" value="Genomic_DNA"/>
</dbReference>
<keyword evidence="3" id="KW-1185">Reference proteome</keyword>
<evidence type="ECO:0000313" key="2">
    <source>
        <dbReference type="EMBL" id="WQJ53675.1"/>
    </source>
</evidence>
<dbReference type="Proteomes" id="UP001358193">
    <property type="component" value="Segment"/>
</dbReference>
<name>A0ABZ0Z397_9CAUD</name>
<reference evidence="2 3" key="1">
    <citation type="submission" date="2023-11" db="EMBL/GenBank/DDBJ databases">
        <authorList>
            <person name="Cook R."/>
            <person name="Crisci M."/>
            <person name="Pye H."/>
            <person name="Adriaenssens E."/>
            <person name="Santini J."/>
        </authorList>
    </citation>
    <scope>NUCLEOTIDE SEQUENCE [LARGE SCALE GENOMIC DNA]</scope>
    <source>
        <strain evidence="2">Lak_Megaphage_Sonny</strain>
    </source>
</reference>
<accession>A0ABZ0Z397</accession>
<organism evidence="2 3">
    <name type="scientific">phage Lak_Megaphage_Sonny</name>
    <dbReference type="NCBI Taxonomy" id="3109229"/>
    <lineage>
        <taxon>Viruses</taxon>
        <taxon>Duplodnaviria</taxon>
        <taxon>Heunggongvirae</taxon>
        <taxon>Uroviricota</taxon>
        <taxon>Caudoviricetes</taxon>
        <taxon>Caudoviricetes code 15 clade</taxon>
    </lineage>
</organism>